<sequence length="2072" mass="232480">MYYNSLNVFPLLGIDRIFRLAALEGKTQLIGKVLQRFPEQDRRDAAFPSGIEMFCLPTGWKCINDAVPPDPTFYVVTLTNMEGDRFYCASLAFYELRDTITTKTHEHHPSISEGVERQSVSSQPSSTDLSKPSSSEMDIRGSIILDTASLSETIGNIYLPKAICIVSRLALFESFRHCLCTLYYAVYNGQTYLLEELVPRILSDMYLPPAGYDKVAFKLDEGNVITLQAAREESLPITGSAISSFFKHFGIQNSLTLFCAILTESRILFTSSSFSTLSLICHGLLALIFPVQFSHVFIPILPTNLLDILDSPTPFVIGVSSSCREKLDRMNESSEVLEEIVLANIDGGNVIVPERIQLPPLPRIFHDKVSRALNAVVNTHLVTADLAFQPVDVKPSPPTVQDKELRAIFLRLFAEIFSGYRTCLTLTRILSKPIIFFDQEKFLQQRGLKGEPFMEKLLANIDTIIENEGDDHVKFMENVHNLAAKLQDNEPVISHTPKFTDQSLQQCNGGIENNNLGNFNGTMQTFPLLTSETVESAIAISKTVIPQRPNKATIVPGSMGVHTGRKGMKLTGALMLKRLEVLRKCVSNIFNNRIIEAKKMFSAVLSLLTSVQYRIALVEEFESYCLHSRVVLTFDQFDMVVRLINQALQEDDANDRNGVAAMILPFSASFCRKLSDNVHQFAYTCVWDHPVWDNPRFWERTFYLTCQKHVMNLYENSLIKKANKNAIEAKNDNKVEDVTAVETVETAINTDTENGKPKAETTFGTTLVPSTSTSSINGADSRTDISSPKLTNSNTNLLNAPNTPSVTSLISSTTGSSNDEYHPEIEDLDPNVPVIIGETMAGKMPMDIAAEQLKKWEVYDNTEKEKLTGQEQSTIYTQAINYVYRLIFLRLTMDLVSVPTTNSRSARNLKADAAQASLYSFTANEGQDDDGLVGTAKLLLKDLSHFIDRVCVESGLSSDHIRTVQTLIPSERIIEDPVFAKWENKLLNVTNNSKHFLDLGTIKNHLEELRLVKAETEKLPQRRKVKIVEPPLLPNESIITPASEGTTYLRAYLLPDGREPGLGGLPGTFGPNLFPAEGAVFLTSYRIVFKGFPLDPTVSEMHVCRSFPIGSLTKEKKLPATFLEVINAHLTECLQLRSSTFELMKLAFDDEVGSERVEAFKKQLLKLRSPHSVLSTFAYEGAPIIEEKVIYMPSNEATAPHVSQKLKDKTSAFKDITTNRMRHALHHGVKFLGRRSGNTGSINNDSEGSSIGKKVAVVSTAAMAMVGGEERSSSAHSMIEDATDNLPAHTYKRPIEELVKLPYVSDYERLHLGSLVKFNLKSPGHWRMTTINEDYSICKSYPAVVVVPHGFKDESIALLAKNHKQNRFPVVTWIHPQTKAVLLRSGTINRASLSSLFKLTTSGGSEGNAGVSSGTTADNEAEEEKYLTAIITGTPRIPKLKTGKSPNPAKRRNSSSSPRNSRNARIGRTASRKVTQIQSQTIKRLTTPNSSPHRDPVSENNDGYLNNTMYADSLIDKRLAGKDWEAAHLYVLGDKSAIKQVKNEQNSKCEFIPVEYPESRSVRSSFKKLLRCCCPSNAENGQSFYKAVEESEWLNQVQCLMQVSGAIVDLIDIQGSSVLLALEDGWDATSQIISLSQLCMDPTYRTLDGFRTLIEKDWLAFGHQFSTRNCMLGSTQSTNFTPVFLQFLDAVHQIMLQYPQSFEFNLFFLETIAYHCCSSRFVTFMFDCERDRHYLEKSVLANESESFEKCLSPLKNTIWNYIDDVHRNSTQFYNFNYSVHKMTQILRPVASLTNLKVWDYYIKRNLYIGSPYDIELLIVAKQLEDDQIASERSNLSKRSADSCRVISGCFGSLTHLMRSRRALLFDDYLKLRSVSNTSIDPWGKVWTTILHSIPKESEYVKYRAIQEAKAYSFLLHKRTSGEIILKGKMIGSAATSFTHPHNFEVHNFLAPLYCDYCMQILWGLVKQGMKCSDCGYNCHEKCAPLVPWQCSKIKGLKLEGPSPMDNTIADSKTDGKWLENTLHKRGTGAPKKQDEDCFFEIITERRVFHLMADDREIAKKWLDGIQECIDNQ</sequence>
<evidence type="ECO:0000256" key="3">
    <source>
        <dbReference type="ARBA" id="ARBA00022723"/>
    </source>
</evidence>
<keyword evidence="4" id="KW-0862">Zinc</keyword>
<keyword evidence="3" id="KW-0479">Metal-binding</keyword>
<evidence type="ECO:0000259" key="8">
    <source>
        <dbReference type="PROSITE" id="PS51339"/>
    </source>
</evidence>
<dbReference type="InterPro" id="IPR004182">
    <property type="entry name" value="GRAM"/>
</dbReference>
<dbReference type="PANTHER" id="PTHR10807:SF109">
    <property type="entry name" value="SET DOMAIN BINDING FACTOR, ISOFORM A"/>
    <property type="match status" value="1"/>
</dbReference>
<dbReference type="SMART" id="SM00109">
    <property type="entry name" value="C1"/>
    <property type="match status" value="1"/>
</dbReference>
<feature type="compositionally biased region" description="Low complexity" evidence="5">
    <location>
        <begin position="121"/>
        <end position="135"/>
    </location>
</feature>
<reference evidence="9 10" key="1">
    <citation type="journal article" date="2008" name="Nature">
        <title>The Trichoplax genome and the nature of placozoans.</title>
        <authorList>
            <person name="Srivastava M."/>
            <person name="Begovic E."/>
            <person name="Chapman J."/>
            <person name="Putnam N.H."/>
            <person name="Hellsten U."/>
            <person name="Kawashima T."/>
            <person name="Kuo A."/>
            <person name="Mitros T."/>
            <person name="Salamov A."/>
            <person name="Carpenter M.L."/>
            <person name="Signorovitch A.Y."/>
            <person name="Moreno M.A."/>
            <person name="Kamm K."/>
            <person name="Grimwood J."/>
            <person name="Schmutz J."/>
            <person name="Shapiro H."/>
            <person name="Grigoriev I.V."/>
            <person name="Buss L.W."/>
            <person name="Schierwater B."/>
            <person name="Dellaporta S.L."/>
            <person name="Rokhsar D.S."/>
        </authorList>
    </citation>
    <scope>NUCLEOTIDE SEQUENCE [LARGE SCALE GENOMIC DNA]</scope>
    <source>
        <strain evidence="9 10">Grell-BS-1999</strain>
    </source>
</reference>
<feature type="region of interest" description="Disordered" evidence="5">
    <location>
        <begin position="750"/>
        <end position="823"/>
    </location>
</feature>
<dbReference type="CDD" id="cd20828">
    <property type="entry name" value="C1_MTMR-like"/>
    <property type="match status" value="1"/>
</dbReference>
<evidence type="ECO:0000259" key="7">
    <source>
        <dbReference type="PROSITE" id="PS50211"/>
    </source>
</evidence>
<dbReference type="GO" id="GO:0046872">
    <property type="term" value="F:metal ion binding"/>
    <property type="evidence" value="ECO:0007669"/>
    <property type="project" value="UniProtKB-KW"/>
</dbReference>
<dbReference type="GO" id="GO:0005085">
    <property type="term" value="F:guanyl-nucleotide exchange factor activity"/>
    <property type="evidence" value="ECO:0000318"/>
    <property type="project" value="GO_Central"/>
</dbReference>
<dbReference type="InterPro" id="IPR022096">
    <property type="entry name" value="SBF1/SBF2"/>
</dbReference>
<dbReference type="PANTHER" id="PTHR10807">
    <property type="entry name" value="MYOTUBULARIN-RELATED"/>
    <property type="match status" value="1"/>
</dbReference>
<dbReference type="PROSITE" id="PS50211">
    <property type="entry name" value="DENN"/>
    <property type="match status" value="1"/>
</dbReference>
<evidence type="ECO:0008006" key="11">
    <source>
        <dbReference type="Google" id="ProtNLM"/>
    </source>
</evidence>
<dbReference type="SUPFAM" id="SSF50729">
    <property type="entry name" value="PH domain-like"/>
    <property type="match status" value="2"/>
</dbReference>
<dbReference type="GO" id="GO:0005737">
    <property type="term" value="C:cytoplasm"/>
    <property type="evidence" value="ECO:0000318"/>
    <property type="project" value="GO_Central"/>
</dbReference>
<feature type="domain" description="UDENN" evidence="7">
    <location>
        <begin position="15"/>
        <end position="475"/>
    </location>
</feature>
<dbReference type="Pfam" id="PF00130">
    <property type="entry name" value="C1_1"/>
    <property type="match status" value="1"/>
</dbReference>
<dbReference type="SUPFAM" id="SSF57889">
    <property type="entry name" value="Cysteine-rich domain"/>
    <property type="match status" value="1"/>
</dbReference>
<evidence type="ECO:0000313" key="10">
    <source>
        <dbReference type="Proteomes" id="UP000009022"/>
    </source>
</evidence>
<dbReference type="SMART" id="SM00568">
    <property type="entry name" value="GRAM"/>
    <property type="match status" value="1"/>
</dbReference>
<dbReference type="GO" id="GO:0016020">
    <property type="term" value="C:membrane"/>
    <property type="evidence" value="ECO:0000318"/>
    <property type="project" value="GO_Central"/>
</dbReference>
<evidence type="ECO:0000313" key="9">
    <source>
        <dbReference type="EMBL" id="EDV28505.1"/>
    </source>
</evidence>
<organism evidence="9 10">
    <name type="scientific">Trichoplax adhaerens</name>
    <name type="common">Trichoplax reptans</name>
    <dbReference type="NCBI Taxonomy" id="10228"/>
    <lineage>
        <taxon>Eukaryota</taxon>
        <taxon>Metazoa</taxon>
        <taxon>Placozoa</taxon>
        <taxon>Uniplacotomia</taxon>
        <taxon>Trichoplacea</taxon>
        <taxon>Trichoplacidae</taxon>
        <taxon>Trichoplax</taxon>
    </lineage>
</organism>
<dbReference type="OrthoDB" id="74314at2759"/>
<dbReference type="SUPFAM" id="SSF52799">
    <property type="entry name" value="(Phosphotyrosine protein) phosphatases II"/>
    <property type="match status" value="1"/>
</dbReference>
<dbReference type="InterPro" id="IPR043153">
    <property type="entry name" value="DENN_C"/>
</dbReference>
<evidence type="ECO:0000256" key="2">
    <source>
        <dbReference type="ARBA" id="ARBA00022553"/>
    </source>
</evidence>
<dbReference type="OMA" id="NCINCIF"/>
<dbReference type="InParanoid" id="B3RJB7"/>
<dbReference type="InterPro" id="IPR030564">
    <property type="entry name" value="Myotubularin"/>
</dbReference>
<evidence type="ECO:0000256" key="1">
    <source>
        <dbReference type="ARBA" id="ARBA00007471"/>
    </source>
</evidence>
<feature type="region of interest" description="Disordered" evidence="5">
    <location>
        <begin position="105"/>
        <end position="135"/>
    </location>
</feature>
<dbReference type="STRING" id="10228.B3RJB7"/>
<dbReference type="FunCoup" id="B3RJB7">
    <property type="interactions" value="1306"/>
</dbReference>
<dbReference type="PhylomeDB" id="B3RJB7"/>
<evidence type="ECO:0000256" key="5">
    <source>
        <dbReference type="SAM" id="MobiDB-lite"/>
    </source>
</evidence>
<protein>
    <recommendedName>
        <fullName evidence="11">Myotubularin-related protein 13</fullName>
    </recommendedName>
</protein>
<dbReference type="CTD" id="6748922"/>
<dbReference type="CDD" id="cd14534">
    <property type="entry name" value="PTP-MTMR5-like"/>
    <property type="match status" value="1"/>
</dbReference>
<dbReference type="InterPro" id="IPR037516">
    <property type="entry name" value="Tripartite_DENN"/>
</dbReference>
<dbReference type="Pfam" id="PF06602">
    <property type="entry name" value="Myotub-related"/>
    <property type="match status" value="1"/>
</dbReference>
<dbReference type="InterPro" id="IPR001194">
    <property type="entry name" value="cDENN_dom"/>
</dbReference>
<dbReference type="InterPro" id="IPR010569">
    <property type="entry name" value="Myotubularin-like_Pase_dom"/>
</dbReference>
<dbReference type="PROSITE" id="PS51339">
    <property type="entry name" value="PPASE_MYOTUBULARIN"/>
    <property type="match status" value="1"/>
</dbReference>
<feature type="compositionally biased region" description="Low complexity" evidence="5">
    <location>
        <begin position="1454"/>
        <end position="1464"/>
    </location>
</feature>
<dbReference type="KEGG" id="tad:TRIADDRAFT_51481"/>
<feature type="compositionally biased region" description="Polar residues" evidence="5">
    <location>
        <begin position="1472"/>
        <end position="1491"/>
    </location>
</feature>
<comment type="similarity">
    <text evidence="1">Belongs to the protein-tyrosine phosphatase family. Non-receptor class myotubularin subfamily.</text>
</comment>
<dbReference type="InterPro" id="IPR011993">
    <property type="entry name" value="PH-like_dom_sf"/>
</dbReference>
<dbReference type="Pfam" id="PF02893">
    <property type="entry name" value="GRAM"/>
    <property type="match status" value="1"/>
</dbReference>
<dbReference type="EMBL" id="DS985241">
    <property type="protein sequence ID" value="EDV28505.1"/>
    <property type="molecule type" value="Genomic_DNA"/>
</dbReference>
<dbReference type="InterPro" id="IPR029021">
    <property type="entry name" value="Prot-tyrosine_phosphatase-like"/>
</dbReference>
<dbReference type="Gene3D" id="3.40.50.11500">
    <property type="match status" value="1"/>
</dbReference>
<dbReference type="Pfam" id="PF12335">
    <property type="entry name" value="SBF2"/>
    <property type="match status" value="2"/>
</dbReference>
<name>B3RJB7_TRIAD</name>
<dbReference type="InterPro" id="IPR005113">
    <property type="entry name" value="uDENN_dom"/>
</dbReference>
<dbReference type="InterPro" id="IPR002219">
    <property type="entry name" value="PKC_DAG/PE"/>
</dbReference>
<accession>B3RJB7</accession>
<dbReference type="Gene3D" id="3.30.450.200">
    <property type="match status" value="1"/>
</dbReference>
<feature type="compositionally biased region" description="Basic and acidic residues" evidence="5">
    <location>
        <begin position="105"/>
        <end position="116"/>
    </location>
</feature>
<dbReference type="GeneID" id="6748922"/>
<gene>
    <name evidence="9" type="ORF">TRIADDRAFT_51481</name>
</gene>
<dbReference type="PROSITE" id="PS00479">
    <property type="entry name" value="ZF_DAG_PE_1"/>
    <property type="match status" value="1"/>
</dbReference>
<feature type="domain" description="Phorbol-ester/DAG-type" evidence="6">
    <location>
        <begin position="1940"/>
        <end position="1990"/>
    </location>
</feature>
<dbReference type="eggNOG" id="KOG1090">
    <property type="taxonomic scope" value="Eukaryota"/>
</dbReference>
<dbReference type="InterPro" id="IPR046349">
    <property type="entry name" value="C1-like_sf"/>
</dbReference>
<dbReference type="Pfam" id="PF02141">
    <property type="entry name" value="DENN"/>
    <property type="match status" value="1"/>
</dbReference>
<dbReference type="Pfam" id="PF03456">
    <property type="entry name" value="uDENN"/>
    <property type="match status" value="1"/>
</dbReference>
<dbReference type="SMART" id="SM00799">
    <property type="entry name" value="DENN"/>
    <property type="match status" value="1"/>
</dbReference>
<feature type="compositionally biased region" description="Polar residues" evidence="5">
    <location>
        <begin position="762"/>
        <end position="818"/>
    </location>
</feature>
<keyword evidence="10" id="KW-1185">Reference proteome</keyword>
<feature type="region of interest" description="Disordered" evidence="5">
    <location>
        <begin position="1436"/>
        <end position="1505"/>
    </location>
</feature>
<dbReference type="SMART" id="SM00801">
    <property type="entry name" value="dDENN"/>
    <property type="match status" value="1"/>
</dbReference>
<evidence type="ECO:0000259" key="6">
    <source>
        <dbReference type="PROSITE" id="PS50081"/>
    </source>
</evidence>
<dbReference type="SMART" id="SM00800">
    <property type="entry name" value="uDENN"/>
    <property type="match status" value="1"/>
</dbReference>
<dbReference type="Proteomes" id="UP000009022">
    <property type="component" value="Unassembled WGS sequence"/>
</dbReference>
<dbReference type="Gene3D" id="2.30.29.30">
    <property type="entry name" value="Pleckstrin-homology domain (PH domain)/Phosphotyrosine-binding domain (PTB)"/>
    <property type="match status" value="1"/>
</dbReference>
<dbReference type="HOGENOM" id="CLU_002298_1_1_1"/>
<feature type="domain" description="Myotubularin phosphatase" evidence="8">
    <location>
        <begin position="1288"/>
        <end position="1802"/>
    </location>
</feature>
<dbReference type="PROSITE" id="PS50081">
    <property type="entry name" value="ZF_DAG_PE_2"/>
    <property type="match status" value="1"/>
</dbReference>
<keyword evidence="2" id="KW-0597">Phosphoprotein</keyword>
<dbReference type="RefSeq" id="XP_002107707.1">
    <property type="nucleotide sequence ID" value="XM_002107671.1"/>
</dbReference>
<dbReference type="InterPro" id="IPR005112">
    <property type="entry name" value="dDENN_dom"/>
</dbReference>
<evidence type="ECO:0000256" key="4">
    <source>
        <dbReference type="ARBA" id="ARBA00022833"/>
    </source>
</evidence>
<dbReference type="Gene3D" id="3.30.60.20">
    <property type="match status" value="1"/>
</dbReference>
<proteinExistence type="inferred from homology"/>